<feature type="domain" description="Lipocalin/cytosolic fatty-acid binding" evidence="2">
    <location>
        <begin position="118"/>
        <end position="195"/>
    </location>
</feature>
<accession>A0A194RM77</accession>
<organism evidence="3 4">
    <name type="scientific">Papilio machaon</name>
    <name type="common">Old World swallowtail butterfly</name>
    <dbReference type="NCBI Taxonomy" id="76193"/>
    <lineage>
        <taxon>Eukaryota</taxon>
        <taxon>Metazoa</taxon>
        <taxon>Ecdysozoa</taxon>
        <taxon>Arthropoda</taxon>
        <taxon>Hexapoda</taxon>
        <taxon>Insecta</taxon>
        <taxon>Pterygota</taxon>
        <taxon>Neoptera</taxon>
        <taxon>Endopterygota</taxon>
        <taxon>Lepidoptera</taxon>
        <taxon>Glossata</taxon>
        <taxon>Ditrysia</taxon>
        <taxon>Papilionoidea</taxon>
        <taxon>Papilionidae</taxon>
        <taxon>Papilioninae</taxon>
        <taxon>Papilio</taxon>
    </lineage>
</organism>
<name>A0A194RM77_PAPMA</name>
<dbReference type="InterPro" id="IPR012674">
    <property type="entry name" value="Calycin"/>
</dbReference>
<dbReference type="PRINTS" id="PR01273">
    <property type="entry name" value="INVTBRTCOLOR"/>
</dbReference>
<dbReference type="InParanoid" id="A0A194RM77"/>
<dbReference type="Pfam" id="PF00061">
    <property type="entry name" value="Lipocalin"/>
    <property type="match status" value="1"/>
</dbReference>
<evidence type="ECO:0000256" key="1">
    <source>
        <dbReference type="ARBA" id="ARBA00023157"/>
    </source>
</evidence>
<sequence length="228" mass="26542">MKGWEWDGDFSDEAWSGEIFILCVPFSVDYSYFTLPGKCPENVKLQDNFSLEEFDKTWYQAYHYSSDGQLLSNCSTVELLYKPSGIYVNISRVDRGLFHRQSIGQLKLVTPKNGASSDFEITYTFENAPRSLKVRRYPFQVLATNYKYYATLYTCQYSPLINKHFIYVWILSRNPTLNEVSKELAQKPLTQIGVNPNLLVKESWSKCSPKYYETQATEPRTFRFSVPI</sequence>
<dbReference type="GO" id="GO:0031409">
    <property type="term" value="F:pigment binding"/>
    <property type="evidence" value="ECO:0007669"/>
    <property type="project" value="InterPro"/>
</dbReference>
<dbReference type="InterPro" id="IPR003057">
    <property type="entry name" value="Invtbrt_color"/>
</dbReference>
<dbReference type="PANTHER" id="PTHR10612">
    <property type="entry name" value="APOLIPOPROTEIN D"/>
    <property type="match status" value="1"/>
</dbReference>
<proteinExistence type="predicted"/>
<evidence type="ECO:0000259" key="2">
    <source>
        <dbReference type="Pfam" id="PF00061"/>
    </source>
</evidence>
<dbReference type="GO" id="GO:0005737">
    <property type="term" value="C:cytoplasm"/>
    <property type="evidence" value="ECO:0007669"/>
    <property type="project" value="TreeGrafter"/>
</dbReference>
<dbReference type="EMBL" id="KQ460205">
    <property type="protein sequence ID" value="KPJ17086.1"/>
    <property type="molecule type" value="Genomic_DNA"/>
</dbReference>
<dbReference type="PANTHER" id="PTHR10612:SF34">
    <property type="entry name" value="APOLIPOPROTEIN D"/>
    <property type="match status" value="1"/>
</dbReference>
<dbReference type="Gene3D" id="2.40.128.20">
    <property type="match status" value="1"/>
</dbReference>
<dbReference type="Proteomes" id="UP000053240">
    <property type="component" value="Unassembled WGS sequence"/>
</dbReference>
<gene>
    <name evidence="3" type="ORF">RR48_13942</name>
</gene>
<dbReference type="GO" id="GO:0006629">
    <property type="term" value="P:lipid metabolic process"/>
    <property type="evidence" value="ECO:0007669"/>
    <property type="project" value="TreeGrafter"/>
</dbReference>
<dbReference type="InterPro" id="IPR000566">
    <property type="entry name" value="Lipocln_cytosolic_FA-bd_dom"/>
</dbReference>
<dbReference type="AlphaFoldDB" id="A0A194RM77"/>
<evidence type="ECO:0000313" key="3">
    <source>
        <dbReference type="EMBL" id="KPJ17086.1"/>
    </source>
</evidence>
<keyword evidence="1" id="KW-1015">Disulfide bond</keyword>
<protein>
    <submittedName>
        <fullName evidence="3">Lopap</fullName>
    </submittedName>
</protein>
<reference evidence="3 4" key="1">
    <citation type="journal article" date="2015" name="Nat. Commun.">
        <title>Outbred genome sequencing and CRISPR/Cas9 gene editing in butterflies.</title>
        <authorList>
            <person name="Li X."/>
            <person name="Fan D."/>
            <person name="Zhang W."/>
            <person name="Liu G."/>
            <person name="Zhang L."/>
            <person name="Zhao L."/>
            <person name="Fang X."/>
            <person name="Chen L."/>
            <person name="Dong Y."/>
            <person name="Chen Y."/>
            <person name="Ding Y."/>
            <person name="Zhao R."/>
            <person name="Feng M."/>
            <person name="Zhu Y."/>
            <person name="Feng Y."/>
            <person name="Jiang X."/>
            <person name="Zhu D."/>
            <person name="Xiang H."/>
            <person name="Feng X."/>
            <person name="Li S."/>
            <person name="Wang J."/>
            <person name="Zhang G."/>
            <person name="Kronforst M.R."/>
            <person name="Wang W."/>
        </authorList>
    </citation>
    <scope>NUCLEOTIDE SEQUENCE [LARGE SCALE GENOMIC DNA]</scope>
    <source>
        <strain evidence="3">Ya'a_city_454_Pm</strain>
        <tissue evidence="3">Whole body</tissue>
    </source>
</reference>
<evidence type="ECO:0000313" key="4">
    <source>
        <dbReference type="Proteomes" id="UP000053240"/>
    </source>
</evidence>
<keyword evidence="4" id="KW-1185">Reference proteome</keyword>
<dbReference type="GO" id="GO:0000302">
    <property type="term" value="P:response to reactive oxygen species"/>
    <property type="evidence" value="ECO:0007669"/>
    <property type="project" value="TreeGrafter"/>
</dbReference>
<dbReference type="SUPFAM" id="SSF50814">
    <property type="entry name" value="Lipocalins"/>
    <property type="match status" value="1"/>
</dbReference>